<keyword evidence="6" id="KW-1133">Transmembrane helix</keyword>
<dbReference type="GO" id="GO:0006511">
    <property type="term" value="P:ubiquitin-dependent protein catabolic process"/>
    <property type="evidence" value="ECO:0007669"/>
    <property type="project" value="TreeGrafter"/>
</dbReference>
<feature type="compositionally biased region" description="Polar residues" evidence="5">
    <location>
        <begin position="73"/>
        <end position="86"/>
    </location>
</feature>
<accession>A0A1Y1UY04</accession>
<keyword evidence="9" id="KW-1185">Reference proteome</keyword>
<dbReference type="PANTHER" id="PTHR45931:SF3">
    <property type="entry name" value="RING ZINC FINGER-CONTAINING PROTEIN"/>
    <property type="match status" value="1"/>
</dbReference>
<keyword evidence="6" id="KW-0472">Membrane</keyword>
<protein>
    <recommendedName>
        <fullName evidence="7">RING-type domain-containing protein</fullName>
    </recommendedName>
</protein>
<evidence type="ECO:0000313" key="8">
    <source>
        <dbReference type="EMBL" id="ORX43250.1"/>
    </source>
</evidence>
<reference evidence="8 9" key="1">
    <citation type="submission" date="2016-08" db="EMBL/GenBank/DDBJ databases">
        <title>Genomes of anaerobic fungi encode conserved fungal cellulosomes for biomass hydrolysis.</title>
        <authorList>
            <consortium name="DOE Joint Genome Institute"/>
            <person name="Haitjema C.H."/>
            <person name="Gilmore S.P."/>
            <person name="Henske J.K."/>
            <person name="Solomon K.V."/>
            <person name="De Groot R."/>
            <person name="Kuo A."/>
            <person name="Mondo S.J."/>
            <person name="Salamov A.A."/>
            <person name="Labutti K."/>
            <person name="Zhao Z."/>
            <person name="Chiniquy J."/>
            <person name="Barry K."/>
            <person name="Brewer H.M."/>
            <person name="Purvine S.O."/>
            <person name="Wright A.T."/>
            <person name="Boxma B."/>
            <person name="Van Alen T."/>
            <person name="Hackstein J.H."/>
            <person name="Baker S.E."/>
            <person name="Grigoriev I.V."/>
            <person name="O'Malley M.A."/>
        </authorList>
    </citation>
    <scope>NUCLEOTIDE SEQUENCE [LARGE SCALE GENOMIC DNA]</scope>
    <source>
        <strain evidence="9">finn</strain>
    </source>
</reference>
<dbReference type="GO" id="GO:0005634">
    <property type="term" value="C:nucleus"/>
    <property type="evidence" value="ECO:0007669"/>
    <property type="project" value="TreeGrafter"/>
</dbReference>
<name>A0A1Y1UY04_9FUNG</name>
<feature type="transmembrane region" description="Helical" evidence="6">
    <location>
        <begin position="331"/>
        <end position="350"/>
    </location>
</feature>
<feature type="compositionally biased region" description="Low complexity" evidence="5">
    <location>
        <begin position="1"/>
        <end position="15"/>
    </location>
</feature>
<dbReference type="InterPro" id="IPR051834">
    <property type="entry name" value="RING_finger_E3_ligase"/>
</dbReference>
<dbReference type="STRING" id="1754191.A0A1Y1UY04"/>
<dbReference type="PANTHER" id="PTHR45931">
    <property type="entry name" value="SI:CH211-59O9.10"/>
    <property type="match status" value="1"/>
</dbReference>
<evidence type="ECO:0000256" key="3">
    <source>
        <dbReference type="ARBA" id="ARBA00022833"/>
    </source>
</evidence>
<feature type="region of interest" description="Disordered" evidence="5">
    <location>
        <begin position="73"/>
        <end position="117"/>
    </location>
</feature>
<dbReference type="SUPFAM" id="SSF57850">
    <property type="entry name" value="RING/U-box"/>
    <property type="match status" value="1"/>
</dbReference>
<keyword evidence="3" id="KW-0862">Zinc</keyword>
<dbReference type="EMBL" id="MCFH01000054">
    <property type="protein sequence ID" value="ORX43250.1"/>
    <property type="molecule type" value="Genomic_DNA"/>
</dbReference>
<dbReference type="OrthoDB" id="8062037at2759"/>
<evidence type="ECO:0000256" key="6">
    <source>
        <dbReference type="SAM" id="Phobius"/>
    </source>
</evidence>
<dbReference type="GO" id="GO:0008270">
    <property type="term" value="F:zinc ion binding"/>
    <property type="evidence" value="ECO:0007669"/>
    <property type="project" value="UniProtKB-KW"/>
</dbReference>
<dbReference type="GO" id="GO:0061630">
    <property type="term" value="F:ubiquitin protein ligase activity"/>
    <property type="evidence" value="ECO:0007669"/>
    <property type="project" value="TreeGrafter"/>
</dbReference>
<dbReference type="Pfam" id="PF13639">
    <property type="entry name" value="zf-RING_2"/>
    <property type="match status" value="1"/>
</dbReference>
<keyword evidence="1" id="KW-0479">Metal-binding</keyword>
<dbReference type="PROSITE" id="PS50089">
    <property type="entry name" value="ZF_RING_2"/>
    <property type="match status" value="1"/>
</dbReference>
<keyword evidence="6" id="KW-0812">Transmembrane</keyword>
<evidence type="ECO:0000256" key="1">
    <source>
        <dbReference type="ARBA" id="ARBA00022723"/>
    </source>
</evidence>
<feature type="domain" description="RING-type" evidence="7">
    <location>
        <begin position="515"/>
        <end position="556"/>
    </location>
</feature>
<keyword evidence="2 4" id="KW-0863">Zinc-finger</keyword>
<comment type="caution">
    <text evidence="8">The sequence shown here is derived from an EMBL/GenBank/DDBJ whole genome shotgun (WGS) entry which is preliminary data.</text>
</comment>
<feature type="transmembrane region" description="Helical" evidence="6">
    <location>
        <begin position="410"/>
        <end position="434"/>
    </location>
</feature>
<feature type="transmembrane region" description="Helical" evidence="6">
    <location>
        <begin position="370"/>
        <end position="390"/>
    </location>
</feature>
<dbReference type="InterPro" id="IPR013083">
    <property type="entry name" value="Znf_RING/FYVE/PHD"/>
</dbReference>
<evidence type="ECO:0000256" key="2">
    <source>
        <dbReference type="ARBA" id="ARBA00022771"/>
    </source>
</evidence>
<feature type="transmembrane region" description="Helical" evidence="6">
    <location>
        <begin position="454"/>
        <end position="485"/>
    </location>
</feature>
<dbReference type="CDD" id="cd16454">
    <property type="entry name" value="RING-H2_PA-TM-RING"/>
    <property type="match status" value="1"/>
</dbReference>
<sequence length="560" mass="64932">MDNLDSNTNSSNSNNNHHHSHSYSHNSNNDKVISNEKPYTISESLKENKKDYPFDEEIDCPINEKKKRPLFSGLTSNLNHSSIGSSNNKNKDMNDDDDNDNKDKDKNIKNTNPYTGTITNNEIKINIYNENQNINHNSTFNDQMKKSNTPYVGQKNRNDHDHHDHLHPLNYLCSSSYCGDSDENKILEPDKSECDIIHGTLASADSNFCSTETIVVDQGTPSSSHSIYDDIYNDYIKKKKIQMEDTTTTTTTTNTTTTTTTTLNKNDIHHPSNILFINDTYSVHDDTNYNNNYCFQNEIMTTISTSSNETNNFNDLTREELEPTHTAWNTWRLWCIIKFLFSLLILLFGIRSFSIDYKVDCFKNYKLFSMFYICISIAQLILNGLLIIYLPHKIYQINYRMHRRLFIAKILWGFQSLIDTVQLIMLPIGINILKDPQNTCDVDHSIIKSSSYNFIFYVTLITTCTYILMVIILLITPCWTLFMLLPKYEGVSMSQFKKINTIEVTKDVIEQDSFCVICMESFKLKTKVKQLPCKHIYHKNCISIWFAEHNKCPTCRYEID</sequence>
<evidence type="ECO:0000256" key="4">
    <source>
        <dbReference type="PROSITE-ProRule" id="PRU00175"/>
    </source>
</evidence>
<dbReference type="Gene3D" id="3.30.40.10">
    <property type="entry name" value="Zinc/RING finger domain, C3HC4 (zinc finger)"/>
    <property type="match status" value="1"/>
</dbReference>
<reference evidence="8 9" key="2">
    <citation type="submission" date="2016-08" db="EMBL/GenBank/DDBJ databases">
        <title>Pervasive Adenine N6-methylation of Active Genes in Fungi.</title>
        <authorList>
            <consortium name="DOE Joint Genome Institute"/>
            <person name="Mondo S.J."/>
            <person name="Dannebaum R.O."/>
            <person name="Kuo R.C."/>
            <person name="Labutti K."/>
            <person name="Haridas S."/>
            <person name="Kuo A."/>
            <person name="Salamov A."/>
            <person name="Ahrendt S.R."/>
            <person name="Lipzen A."/>
            <person name="Sullivan W."/>
            <person name="Andreopoulos W.B."/>
            <person name="Clum A."/>
            <person name="Lindquist E."/>
            <person name="Daum C."/>
            <person name="Ramamoorthy G.K."/>
            <person name="Gryganskyi A."/>
            <person name="Culley D."/>
            <person name="Magnuson J.K."/>
            <person name="James T.Y."/>
            <person name="O'Malley M.A."/>
            <person name="Stajich J.E."/>
            <person name="Spatafora J.W."/>
            <person name="Visel A."/>
            <person name="Grigoriev I.V."/>
        </authorList>
    </citation>
    <scope>NUCLEOTIDE SEQUENCE [LARGE SCALE GENOMIC DNA]</scope>
    <source>
        <strain evidence="9">finn</strain>
    </source>
</reference>
<dbReference type="InterPro" id="IPR001841">
    <property type="entry name" value="Znf_RING"/>
</dbReference>
<proteinExistence type="predicted"/>
<dbReference type="Proteomes" id="UP000193719">
    <property type="component" value="Unassembled WGS sequence"/>
</dbReference>
<evidence type="ECO:0000313" key="9">
    <source>
        <dbReference type="Proteomes" id="UP000193719"/>
    </source>
</evidence>
<dbReference type="AlphaFoldDB" id="A0A1Y1UY04"/>
<evidence type="ECO:0000256" key="5">
    <source>
        <dbReference type="SAM" id="MobiDB-lite"/>
    </source>
</evidence>
<organism evidence="8 9">
    <name type="scientific">Piromyces finnis</name>
    <dbReference type="NCBI Taxonomy" id="1754191"/>
    <lineage>
        <taxon>Eukaryota</taxon>
        <taxon>Fungi</taxon>
        <taxon>Fungi incertae sedis</taxon>
        <taxon>Chytridiomycota</taxon>
        <taxon>Chytridiomycota incertae sedis</taxon>
        <taxon>Neocallimastigomycetes</taxon>
        <taxon>Neocallimastigales</taxon>
        <taxon>Neocallimastigaceae</taxon>
        <taxon>Piromyces</taxon>
    </lineage>
</organism>
<dbReference type="SMART" id="SM00184">
    <property type="entry name" value="RING"/>
    <property type="match status" value="1"/>
</dbReference>
<gene>
    <name evidence="8" type="ORF">BCR36DRAFT_415662</name>
</gene>
<feature type="region of interest" description="Disordered" evidence="5">
    <location>
        <begin position="1"/>
        <end position="33"/>
    </location>
</feature>
<evidence type="ECO:0000259" key="7">
    <source>
        <dbReference type="PROSITE" id="PS50089"/>
    </source>
</evidence>